<feature type="domain" description="Survival Motor Neuron Gemin2-binding" evidence="1">
    <location>
        <begin position="1"/>
        <end position="27"/>
    </location>
</feature>
<accession>A0ABD1GV38</accession>
<evidence type="ECO:0000313" key="2">
    <source>
        <dbReference type="EMBL" id="KAL1548016.1"/>
    </source>
</evidence>
<protein>
    <recommendedName>
        <fullName evidence="1">Survival Motor Neuron Gemin2-binding domain-containing protein</fullName>
    </recommendedName>
</protein>
<dbReference type="Proteomes" id="UP001567538">
    <property type="component" value="Unassembled WGS sequence"/>
</dbReference>
<reference evidence="2 3" key="1">
    <citation type="submission" date="2024-06" db="EMBL/GenBank/DDBJ databases">
        <title>A chromosome level genome sequence of Diviner's sage (Salvia divinorum).</title>
        <authorList>
            <person name="Ford S.A."/>
            <person name="Ro D.-K."/>
            <person name="Ness R.W."/>
            <person name="Phillips M.A."/>
        </authorList>
    </citation>
    <scope>NUCLEOTIDE SEQUENCE [LARGE SCALE GENOMIC DNA]</scope>
    <source>
        <strain evidence="2">SAF-2024a</strain>
        <tissue evidence="2">Leaf</tissue>
    </source>
</reference>
<dbReference type="CDD" id="cd22851">
    <property type="entry name" value="SMN_N"/>
    <property type="match status" value="1"/>
</dbReference>
<sequence>MGKEGELWDDSALIKAFDHAVSKYKAMNVKSGEKAALNAEENLPGDGADNGNIDCSSNAEFVQNDDSLLNGMETTTQVMEIAETLVSTEDSPLELGPSAKCVGFSNIHECHVPSTDDISATTSVSQCQHTVSTDIKHQNEASYYLDGSEEYTKLLNKYYEVENQRQHILQQLNQYSNWNHQYPFSSTSTTEEYQASVPQPYETVACSCPYGCQNWVVPCNSSPATCSAGNYIHTTCLAKGSPNANSGPKKDPDFVNMAMAAAEKALLLTKEANGGTYKQLGVETGQSPESKSTTDLDVVLRAWYTAGLYTGKYLSEQSSEGSKQG</sequence>
<gene>
    <name evidence="2" type="ORF">AAHA92_16306</name>
</gene>
<keyword evidence="3" id="KW-1185">Reference proteome</keyword>
<dbReference type="InterPro" id="IPR040424">
    <property type="entry name" value="Smn1"/>
</dbReference>
<organism evidence="2 3">
    <name type="scientific">Salvia divinorum</name>
    <name type="common">Maria pastora</name>
    <name type="synonym">Diviner's sage</name>
    <dbReference type="NCBI Taxonomy" id="28513"/>
    <lineage>
        <taxon>Eukaryota</taxon>
        <taxon>Viridiplantae</taxon>
        <taxon>Streptophyta</taxon>
        <taxon>Embryophyta</taxon>
        <taxon>Tracheophyta</taxon>
        <taxon>Spermatophyta</taxon>
        <taxon>Magnoliopsida</taxon>
        <taxon>eudicotyledons</taxon>
        <taxon>Gunneridae</taxon>
        <taxon>Pentapetalae</taxon>
        <taxon>asterids</taxon>
        <taxon>lamiids</taxon>
        <taxon>Lamiales</taxon>
        <taxon>Lamiaceae</taxon>
        <taxon>Nepetoideae</taxon>
        <taxon>Mentheae</taxon>
        <taxon>Salviinae</taxon>
        <taxon>Salvia</taxon>
        <taxon>Salvia subgen. Calosphace</taxon>
    </lineage>
</organism>
<dbReference type="PANTHER" id="PTHR39267:SF1">
    <property type="entry name" value="SURVIVAL MOTOR NEURON PROTEIN"/>
    <property type="match status" value="1"/>
</dbReference>
<evidence type="ECO:0000313" key="3">
    <source>
        <dbReference type="Proteomes" id="UP001567538"/>
    </source>
</evidence>
<proteinExistence type="predicted"/>
<dbReference type="AlphaFoldDB" id="A0ABD1GV38"/>
<dbReference type="Pfam" id="PF20636">
    <property type="entry name" value="SMN_G2-BD"/>
    <property type="match status" value="1"/>
</dbReference>
<evidence type="ECO:0000259" key="1">
    <source>
        <dbReference type="Pfam" id="PF20636"/>
    </source>
</evidence>
<dbReference type="InterPro" id="IPR049481">
    <property type="entry name" value="SMN_G2-BD"/>
</dbReference>
<dbReference type="EMBL" id="JBEAFC010000007">
    <property type="protein sequence ID" value="KAL1548016.1"/>
    <property type="molecule type" value="Genomic_DNA"/>
</dbReference>
<dbReference type="PANTHER" id="PTHR39267">
    <property type="entry name" value="SURVIVAL MOTOR NEURON-LIKE PROTEIN 1"/>
    <property type="match status" value="1"/>
</dbReference>
<comment type="caution">
    <text evidence="2">The sequence shown here is derived from an EMBL/GenBank/DDBJ whole genome shotgun (WGS) entry which is preliminary data.</text>
</comment>
<name>A0ABD1GV38_SALDI</name>